<evidence type="ECO:0000256" key="1">
    <source>
        <dbReference type="SAM" id="SignalP"/>
    </source>
</evidence>
<evidence type="ECO:0000313" key="3">
    <source>
        <dbReference type="Proteomes" id="UP000830116"/>
    </source>
</evidence>
<reference evidence="2" key="1">
    <citation type="submission" date="2022-03" db="EMBL/GenBank/DDBJ databases">
        <title>Genome Identification and Characterization of new species Bdellovibrio reynosense LBG001 sp. nov. from a Mexico soil sample.</title>
        <authorList>
            <person name="Camilli A."/>
            <person name="Ajao Y."/>
            <person name="Guo X."/>
        </authorList>
    </citation>
    <scope>NUCLEOTIDE SEQUENCE</scope>
    <source>
        <strain evidence="2">LBG001</strain>
    </source>
</reference>
<keyword evidence="1" id="KW-0732">Signal</keyword>
<proteinExistence type="predicted"/>
<dbReference type="Proteomes" id="UP000830116">
    <property type="component" value="Chromosome"/>
</dbReference>
<accession>A0ABY4C7Q7</accession>
<gene>
    <name evidence="2" type="ORF">MNR06_14100</name>
</gene>
<name>A0ABY4C7Q7_9BACT</name>
<keyword evidence="3" id="KW-1185">Reference proteome</keyword>
<sequence>MSKKTPAITAGVALLAGITVQASEIATPDVKAEISADIIEEMVFEKQLSIDQNGVVRVDKGLFEVLRERGILNEKEVLSDSSSGIRCGGVPKPN</sequence>
<organism evidence="2 3">
    <name type="scientific">Bdellovibrio reynosensis</name>
    <dbReference type="NCBI Taxonomy" id="2835041"/>
    <lineage>
        <taxon>Bacteria</taxon>
        <taxon>Pseudomonadati</taxon>
        <taxon>Bdellovibrionota</taxon>
        <taxon>Bdellovibrionia</taxon>
        <taxon>Bdellovibrionales</taxon>
        <taxon>Pseudobdellovibrionaceae</taxon>
        <taxon>Bdellovibrio</taxon>
    </lineage>
</organism>
<protein>
    <submittedName>
        <fullName evidence="2">Uncharacterized protein</fullName>
    </submittedName>
</protein>
<feature type="signal peptide" evidence="1">
    <location>
        <begin position="1"/>
        <end position="22"/>
    </location>
</feature>
<dbReference type="RefSeq" id="WP_243537003.1">
    <property type="nucleotide sequence ID" value="NZ_CP093442.1"/>
</dbReference>
<evidence type="ECO:0000313" key="2">
    <source>
        <dbReference type="EMBL" id="UOF00829.1"/>
    </source>
</evidence>
<feature type="chain" id="PRO_5046957858" evidence="1">
    <location>
        <begin position="23"/>
        <end position="94"/>
    </location>
</feature>
<dbReference type="EMBL" id="CP093442">
    <property type="protein sequence ID" value="UOF00829.1"/>
    <property type="molecule type" value="Genomic_DNA"/>
</dbReference>